<dbReference type="PANTHER" id="PTHR16223">
    <property type="entry name" value="TRANSCRIPTION FACTOR BHLH83-RELATED"/>
    <property type="match status" value="1"/>
</dbReference>
<dbReference type="InterPro" id="IPR045843">
    <property type="entry name" value="IND-like"/>
</dbReference>
<name>A0ABM4XA54_COFAR</name>
<feature type="compositionally biased region" description="Low complexity" evidence="6">
    <location>
        <begin position="129"/>
        <end position="142"/>
    </location>
</feature>
<evidence type="ECO:0000256" key="2">
    <source>
        <dbReference type="ARBA" id="ARBA00023015"/>
    </source>
</evidence>
<dbReference type="Proteomes" id="UP001652660">
    <property type="component" value="Chromosome 3e"/>
</dbReference>
<protein>
    <submittedName>
        <fullName evidence="9">Transcription factor bHLH128-like isoform X1</fullName>
    </submittedName>
</protein>
<keyword evidence="2" id="KW-0805">Transcription regulation</keyword>
<evidence type="ECO:0000256" key="1">
    <source>
        <dbReference type="ARBA" id="ARBA00004123"/>
    </source>
</evidence>
<feature type="region of interest" description="Disordered" evidence="6">
    <location>
        <begin position="122"/>
        <end position="148"/>
    </location>
</feature>
<evidence type="ECO:0000256" key="5">
    <source>
        <dbReference type="ARBA" id="ARBA00023242"/>
    </source>
</evidence>
<dbReference type="RefSeq" id="XP_071940854.1">
    <property type="nucleotide sequence ID" value="XM_072084753.1"/>
</dbReference>
<gene>
    <name evidence="9" type="primary">LOC113736499</name>
</gene>
<evidence type="ECO:0000256" key="3">
    <source>
        <dbReference type="ARBA" id="ARBA00023125"/>
    </source>
</evidence>
<keyword evidence="8" id="KW-1185">Reference proteome</keyword>
<keyword evidence="5" id="KW-0539">Nucleus</keyword>
<dbReference type="CDD" id="cd11393">
    <property type="entry name" value="bHLH_AtbHLH_like"/>
    <property type="match status" value="1"/>
</dbReference>
<comment type="subcellular location">
    <subcellularLocation>
        <location evidence="1">Nucleus</location>
    </subcellularLocation>
</comment>
<feature type="compositionally biased region" description="Polar residues" evidence="6">
    <location>
        <begin position="31"/>
        <end position="59"/>
    </location>
</feature>
<evidence type="ECO:0000313" key="8">
    <source>
        <dbReference type="Proteomes" id="UP001652660"/>
    </source>
</evidence>
<evidence type="ECO:0000313" key="9">
    <source>
        <dbReference type="RefSeq" id="XP_071940854.1"/>
    </source>
</evidence>
<feature type="compositionally biased region" description="Low complexity" evidence="6">
    <location>
        <begin position="64"/>
        <end position="90"/>
    </location>
</feature>
<reference evidence="9" key="1">
    <citation type="submission" date="2025-08" db="UniProtKB">
        <authorList>
            <consortium name="RefSeq"/>
        </authorList>
    </citation>
    <scope>IDENTIFICATION</scope>
    <source>
        <tissue evidence="9">Leaves</tissue>
    </source>
</reference>
<organism evidence="8 9">
    <name type="scientific">Coffea arabica</name>
    <name type="common">Arabian coffee</name>
    <dbReference type="NCBI Taxonomy" id="13443"/>
    <lineage>
        <taxon>Eukaryota</taxon>
        <taxon>Viridiplantae</taxon>
        <taxon>Streptophyta</taxon>
        <taxon>Embryophyta</taxon>
        <taxon>Tracheophyta</taxon>
        <taxon>Spermatophyta</taxon>
        <taxon>Magnoliopsida</taxon>
        <taxon>eudicotyledons</taxon>
        <taxon>Gunneridae</taxon>
        <taxon>Pentapetalae</taxon>
        <taxon>asterids</taxon>
        <taxon>lamiids</taxon>
        <taxon>Gentianales</taxon>
        <taxon>Rubiaceae</taxon>
        <taxon>Ixoroideae</taxon>
        <taxon>Gardenieae complex</taxon>
        <taxon>Bertiereae - Coffeeae clade</taxon>
        <taxon>Coffeeae</taxon>
        <taxon>Coffea</taxon>
    </lineage>
</organism>
<accession>A0ABM4XA54</accession>
<feature type="domain" description="BHLH" evidence="7">
    <location>
        <begin position="331"/>
        <end position="381"/>
    </location>
</feature>
<dbReference type="GeneID" id="113736499"/>
<sequence length="411" mass="44389">MYPSSTSSSSQGSMGPNGGSSTGGLIRYGSAPSSLLATAADSVTNPSSREFSALGSSHNLHMGPTSSSSSRFFPSSETSSLTSESTCKTSNSNPREKGPNISSGLHRAFGFKQDNHQGSIIGGAGGAGMVSSSSSSTATTASPLVRHSSSPPGFLNHLTHACASNEDNDFLTGAQSYELVRLINTQFVIYHTLKFIVIIKCFPIARTHDISRLNSQLSFTHQETLSQISEETENVDNGLNAENEKRKSAHTYSNVSYGVGPWEDANTIMFSMGPTSKRAKNMSGDIVNLNSMETQFQFGMPQTMLDMSSMDKLLNIPQDSVPCKIRAKRGCATHPRSIAERERRTRISGKLKKLQDLVPNMDKQTSYADMLDLAVQHIKGLQNQVQRLHKELDNCTCGCRKPQDSCRGGKS</sequence>
<evidence type="ECO:0000256" key="6">
    <source>
        <dbReference type="SAM" id="MobiDB-lite"/>
    </source>
</evidence>
<evidence type="ECO:0000256" key="4">
    <source>
        <dbReference type="ARBA" id="ARBA00023163"/>
    </source>
</evidence>
<keyword evidence="4" id="KW-0804">Transcription</keyword>
<dbReference type="Gene3D" id="4.10.280.10">
    <property type="entry name" value="Helix-loop-helix DNA-binding domain"/>
    <property type="match status" value="1"/>
</dbReference>
<dbReference type="InterPro" id="IPR011598">
    <property type="entry name" value="bHLH_dom"/>
</dbReference>
<dbReference type="PANTHER" id="PTHR16223:SF177">
    <property type="entry name" value="TRANSCRIPTION FACTOR BHLH129"/>
    <property type="match status" value="1"/>
</dbReference>
<dbReference type="InterPro" id="IPR045239">
    <property type="entry name" value="bHLH95_bHLH"/>
</dbReference>
<proteinExistence type="predicted"/>
<dbReference type="SUPFAM" id="SSF47459">
    <property type="entry name" value="HLH, helix-loop-helix DNA-binding domain"/>
    <property type="match status" value="1"/>
</dbReference>
<dbReference type="InterPro" id="IPR036638">
    <property type="entry name" value="HLH_DNA-bd_sf"/>
</dbReference>
<keyword evidence="3" id="KW-0238">DNA-binding</keyword>
<dbReference type="Pfam" id="PF00010">
    <property type="entry name" value="HLH"/>
    <property type="match status" value="1"/>
</dbReference>
<dbReference type="SMART" id="SM00353">
    <property type="entry name" value="HLH"/>
    <property type="match status" value="1"/>
</dbReference>
<feature type="compositionally biased region" description="Low complexity" evidence="6">
    <location>
        <begin position="1"/>
        <end position="14"/>
    </location>
</feature>
<evidence type="ECO:0000259" key="7">
    <source>
        <dbReference type="PROSITE" id="PS50888"/>
    </source>
</evidence>
<feature type="region of interest" description="Disordered" evidence="6">
    <location>
        <begin position="1"/>
        <end position="106"/>
    </location>
</feature>
<dbReference type="PROSITE" id="PS50888">
    <property type="entry name" value="BHLH"/>
    <property type="match status" value="1"/>
</dbReference>